<keyword evidence="2" id="KW-0813">Transport</keyword>
<dbReference type="RefSeq" id="WP_044826514.1">
    <property type="nucleotide sequence ID" value="NZ_CP009687.1"/>
</dbReference>
<dbReference type="OrthoDB" id="9802264at2"/>
<keyword evidence="3" id="KW-0547">Nucleotide-binding</keyword>
<dbReference type="SMART" id="SM00382">
    <property type="entry name" value="AAA"/>
    <property type="match status" value="1"/>
</dbReference>
<dbReference type="GO" id="GO:0098796">
    <property type="term" value="C:membrane protein complex"/>
    <property type="evidence" value="ECO:0007669"/>
    <property type="project" value="UniProtKB-ARBA"/>
</dbReference>
<protein>
    <submittedName>
        <fullName evidence="5">ABC transport system ATP-binding protein</fullName>
    </submittedName>
</protein>
<dbReference type="FunFam" id="3.40.50.300:FF:000032">
    <property type="entry name" value="Export ABC transporter ATP-binding protein"/>
    <property type="match status" value="1"/>
</dbReference>
<dbReference type="InterPro" id="IPR003593">
    <property type="entry name" value="AAA+_ATPase"/>
</dbReference>
<dbReference type="PANTHER" id="PTHR42798">
    <property type="entry name" value="LIPOPROTEIN-RELEASING SYSTEM ATP-BINDING PROTEIN LOLD"/>
    <property type="match status" value="1"/>
</dbReference>
<dbReference type="KEGG" id="cace:CACET_c24080"/>
<organism evidence="5 6">
    <name type="scientific">Clostridium aceticum</name>
    <dbReference type="NCBI Taxonomy" id="84022"/>
    <lineage>
        <taxon>Bacteria</taxon>
        <taxon>Bacillati</taxon>
        <taxon>Bacillota</taxon>
        <taxon>Clostridia</taxon>
        <taxon>Eubacteriales</taxon>
        <taxon>Clostridiaceae</taxon>
        <taxon>Clostridium</taxon>
    </lineage>
</organism>
<comment type="similarity">
    <text evidence="1">Belongs to the ABC transporter superfamily.</text>
</comment>
<sequence length="241" mass="26772">MDITYAIEIKNARKVFRIGEEKIIALDDISMNIKTGEICCLLGTSGSGKSTLLNLMAGLEKPTKGSIIIHGKHIEKMSEKQLTNFRQKNIGFIFQSYNLMPTLNALENVSLPLTFRGVSKKAREKAAFTMLKAVGLEKYIKHKPTQMSGGQQQRVGIARAFVSKAPIVFADEPTGNLDSKTTQEVLQLMLSLAKKNRQTLIIVTHDKSIATFADRIFYILDGNIEKVEVNHEESRGTSDEA</sequence>
<dbReference type="InterPro" id="IPR027417">
    <property type="entry name" value="P-loop_NTPase"/>
</dbReference>
<dbReference type="CDD" id="cd03255">
    <property type="entry name" value="ABC_MJ0796_LolCDE_FtsE"/>
    <property type="match status" value="1"/>
</dbReference>
<dbReference type="STRING" id="84022.CACET_c24080"/>
<dbReference type="GO" id="GO:0016887">
    <property type="term" value="F:ATP hydrolysis activity"/>
    <property type="evidence" value="ECO:0007669"/>
    <property type="project" value="InterPro"/>
</dbReference>
<evidence type="ECO:0000256" key="3">
    <source>
        <dbReference type="ARBA" id="ARBA00022741"/>
    </source>
</evidence>
<reference evidence="5 6" key="1">
    <citation type="submission" date="2014-10" db="EMBL/GenBank/DDBJ databases">
        <title>Genome sequence of Clostridium aceticum DSM 1496.</title>
        <authorList>
            <person name="Poehlein A."/>
            <person name="Schiel-Bengelsdorf B."/>
            <person name="Gottschalk G."/>
            <person name="Duerre P."/>
            <person name="Daniel R."/>
        </authorList>
    </citation>
    <scope>NUCLEOTIDE SEQUENCE [LARGE SCALE GENOMIC DNA]</scope>
    <source>
        <strain evidence="5 6">DSM 1496</strain>
    </source>
</reference>
<gene>
    <name evidence="5" type="ORF">CACET_c24080</name>
</gene>
<evidence type="ECO:0000256" key="1">
    <source>
        <dbReference type="ARBA" id="ARBA00005417"/>
    </source>
</evidence>
<accession>A0A0D8I5F2</accession>
<dbReference type="EMBL" id="CP009687">
    <property type="protein sequence ID" value="AKL95854.1"/>
    <property type="molecule type" value="Genomic_DNA"/>
</dbReference>
<dbReference type="PATRIC" id="fig|84022.5.peg.2695"/>
<dbReference type="InterPro" id="IPR017911">
    <property type="entry name" value="MacB-like_ATP-bd"/>
</dbReference>
<evidence type="ECO:0000256" key="4">
    <source>
        <dbReference type="ARBA" id="ARBA00022840"/>
    </source>
</evidence>
<dbReference type="InterPro" id="IPR003439">
    <property type="entry name" value="ABC_transporter-like_ATP-bd"/>
</dbReference>
<evidence type="ECO:0000313" key="5">
    <source>
        <dbReference type="EMBL" id="AKL95854.1"/>
    </source>
</evidence>
<keyword evidence="6" id="KW-1185">Reference proteome</keyword>
<dbReference type="PROSITE" id="PS50893">
    <property type="entry name" value="ABC_TRANSPORTER_2"/>
    <property type="match status" value="1"/>
</dbReference>
<name>A0A0D8I5F2_9CLOT</name>
<proteinExistence type="inferred from homology"/>
<dbReference type="AlphaFoldDB" id="A0A0D8I5F2"/>
<dbReference type="Gene3D" id="3.40.50.300">
    <property type="entry name" value="P-loop containing nucleotide triphosphate hydrolases"/>
    <property type="match status" value="1"/>
</dbReference>
<dbReference type="PROSITE" id="PS00211">
    <property type="entry name" value="ABC_TRANSPORTER_1"/>
    <property type="match status" value="1"/>
</dbReference>
<dbReference type="SUPFAM" id="SSF52540">
    <property type="entry name" value="P-loop containing nucleoside triphosphate hydrolases"/>
    <property type="match status" value="1"/>
</dbReference>
<dbReference type="GO" id="GO:0005524">
    <property type="term" value="F:ATP binding"/>
    <property type="evidence" value="ECO:0007669"/>
    <property type="project" value="UniProtKB-KW"/>
</dbReference>
<dbReference type="Proteomes" id="UP000035704">
    <property type="component" value="Chromosome"/>
</dbReference>
<dbReference type="Pfam" id="PF00005">
    <property type="entry name" value="ABC_tran"/>
    <property type="match status" value="1"/>
</dbReference>
<dbReference type="PANTHER" id="PTHR42798:SF6">
    <property type="entry name" value="CELL DIVISION ATP-BINDING PROTEIN FTSE"/>
    <property type="match status" value="1"/>
</dbReference>
<dbReference type="InterPro" id="IPR017871">
    <property type="entry name" value="ABC_transporter-like_CS"/>
</dbReference>
<evidence type="ECO:0000313" key="6">
    <source>
        <dbReference type="Proteomes" id="UP000035704"/>
    </source>
</evidence>
<evidence type="ECO:0000256" key="2">
    <source>
        <dbReference type="ARBA" id="ARBA00022448"/>
    </source>
</evidence>
<keyword evidence="4 5" id="KW-0067">ATP-binding</keyword>
<dbReference type="GO" id="GO:0022857">
    <property type="term" value="F:transmembrane transporter activity"/>
    <property type="evidence" value="ECO:0007669"/>
    <property type="project" value="UniProtKB-ARBA"/>
</dbReference>